<dbReference type="EMBL" id="JAYMYQ010000006">
    <property type="protein sequence ID" value="KAK7323617.1"/>
    <property type="molecule type" value="Genomic_DNA"/>
</dbReference>
<keyword evidence="2" id="KW-1185">Reference proteome</keyword>
<gene>
    <name evidence="1" type="ORF">VNO77_27098</name>
</gene>
<evidence type="ECO:0000313" key="1">
    <source>
        <dbReference type="EMBL" id="KAK7323617.1"/>
    </source>
</evidence>
<dbReference type="AlphaFoldDB" id="A0AAN9KWB6"/>
<evidence type="ECO:0000313" key="2">
    <source>
        <dbReference type="Proteomes" id="UP001367508"/>
    </source>
</evidence>
<protein>
    <submittedName>
        <fullName evidence="1">Uncharacterized protein</fullName>
    </submittedName>
</protein>
<proteinExistence type="predicted"/>
<organism evidence="1 2">
    <name type="scientific">Canavalia gladiata</name>
    <name type="common">Sword bean</name>
    <name type="synonym">Dolichos gladiatus</name>
    <dbReference type="NCBI Taxonomy" id="3824"/>
    <lineage>
        <taxon>Eukaryota</taxon>
        <taxon>Viridiplantae</taxon>
        <taxon>Streptophyta</taxon>
        <taxon>Embryophyta</taxon>
        <taxon>Tracheophyta</taxon>
        <taxon>Spermatophyta</taxon>
        <taxon>Magnoliopsida</taxon>
        <taxon>eudicotyledons</taxon>
        <taxon>Gunneridae</taxon>
        <taxon>Pentapetalae</taxon>
        <taxon>rosids</taxon>
        <taxon>fabids</taxon>
        <taxon>Fabales</taxon>
        <taxon>Fabaceae</taxon>
        <taxon>Papilionoideae</taxon>
        <taxon>50 kb inversion clade</taxon>
        <taxon>NPAAA clade</taxon>
        <taxon>indigoferoid/millettioid clade</taxon>
        <taxon>Phaseoleae</taxon>
        <taxon>Canavalia</taxon>
    </lineage>
</organism>
<accession>A0AAN9KWB6</accession>
<reference evidence="1 2" key="1">
    <citation type="submission" date="2024-01" db="EMBL/GenBank/DDBJ databases">
        <title>The genomes of 5 underutilized Papilionoideae crops provide insights into root nodulation and disease resistanc.</title>
        <authorList>
            <person name="Jiang F."/>
        </authorList>
    </citation>
    <scope>NUCLEOTIDE SEQUENCE [LARGE SCALE GENOMIC DNA]</scope>
    <source>
        <strain evidence="1">LVBAO_FW01</strain>
        <tissue evidence="1">Leaves</tissue>
    </source>
</reference>
<comment type="caution">
    <text evidence="1">The sequence shown here is derived from an EMBL/GenBank/DDBJ whole genome shotgun (WGS) entry which is preliminary data.</text>
</comment>
<sequence>MCASSPTTEPSTYLGLWCLSLNLRWSYVARMNLHGILAHAESNQRSRVAHLKVGIASFVSYNNPSFLTLDHMSCYDVSRPITVLRVYWSNHCLTHSMHGILNENVSSMFIPLGDTGANSPMISFQGRSIHTLKLPSRFREKIRHKSNHAPTPQNGLLVFRDISHGSPLFLDLYYPATLATCIAYSQVMALITALSLYPYASTMSSLEGRWPPQLVLEHFLSSPMVEPGKWNSGIPLAGFLAIALGESSPSLDVSLGSQPFPIPFYCHYSHLSFVYKHSQKKKPLKSPSAPFIYPRVCFFVAFKTFSLF</sequence>
<dbReference type="Proteomes" id="UP001367508">
    <property type="component" value="Unassembled WGS sequence"/>
</dbReference>
<name>A0AAN9KWB6_CANGL</name>